<accession>A0ABD1E274</accession>
<name>A0ABD1E274_HYPHA</name>
<gene>
    <name evidence="2" type="ORF">ABEB36_014489</name>
</gene>
<dbReference type="Pfam" id="PF13837">
    <property type="entry name" value="Myb_DNA-bind_4"/>
    <property type="match status" value="1"/>
</dbReference>
<sequence>MSSNILEFTVPNTVESVEEIENSTEFEAIADDSMRWAPHQVLLLIRLIEENFDKFNTEVRKKIWFLIAEKMSLILNKRITYEQIDNKWKGLKKIYKKIKYENKQFGNAPLKWEFFNAMDSFMRKRPEIIPLATCDTVEGLQLTTKQTTGMLFQLVYTEHFDYILCSFYLDSNVEVNNDNGSSFFRKKKRYDSGIQKRHDEKMARLDEYLKLYKQSLQLKAAKKD</sequence>
<dbReference type="PANTHER" id="PTHR47595:SF1">
    <property type="entry name" value="MYB_SANT-LIKE DNA-BINDING DOMAIN-CONTAINING PROTEIN"/>
    <property type="match status" value="1"/>
</dbReference>
<feature type="domain" description="Myb/SANT-like DNA-binding" evidence="1">
    <location>
        <begin position="34"/>
        <end position="120"/>
    </location>
</feature>
<evidence type="ECO:0000259" key="1">
    <source>
        <dbReference type="Pfam" id="PF13837"/>
    </source>
</evidence>
<dbReference type="AlphaFoldDB" id="A0ABD1E274"/>
<protein>
    <recommendedName>
        <fullName evidence="1">Myb/SANT-like DNA-binding domain-containing protein</fullName>
    </recommendedName>
</protein>
<dbReference type="Gene3D" id="1.10.10.60">
    <property type="entry name" value="Homeodomain-like"/>
    <property type="match status" value="1"/>
</dbReference>
<organism evidence="2 3">
    <name type="scientific">Hypothenemus hampei</name>
    <name type="common">Coffee berry borer</name>
    <dbReference type="NCBI Taxonomy" id="57062"/>
    <lineage>
        <taxon>Eukaryota</taxon>
        <taxon>Metazoa</taxon>
        <taxon>Ecdysozoa</taxon>
        <taxon>Arthropoda</taxon>
        <taxon>Hexapoda</taxon>
        <taxon>Insecta</taxon>
        <taxon>Pterygota</taxon>
        <taxon>Neoptera</taxon>
        <taxon>Endopterygota</taxon>
        <taxon>Coleoptera</taxon>
        <taxon>Polyphaga</taxon>
        <taxon>Cucujiformia</taxon>
        <taxon>Curculionidae</taxon>
        <taxon>Scolytinae</taxon>
        <taxon>Hypothenemus</taxon>
    </lineage>
</organism>
<dbReference type="PANTHER" id="PTHR47595">
    <property type="entry name" value="HEAT SHOCK 70 KDA PROTEIN 14"/>
    <property type="match status" value="1"/>
</dbReference>
<evidence type="ECO:0000313" key="3">
    <source>
        <dbReference type="Proteomes" id="UP001566132"/>
    </source>
</evidence>
<proteinExistence type="predicted"/>
<dbReference type="Proteomes" id="UP001566132">
    <property type="component" value="Unassembled WGS sequence"/>
</dbReference>
<reference evidence="2 3" key="1">
    <citation type="submission" date="2024-05" db="EMBL/GenBank/DDBJ databases">
        <title>Genetic variation in Jamaican populations of the coffee berry borer (Hypothenemus hampei).</title>
        <authorList>
            <person name="Errbii M."/>
            <person name="Myrie A."/>
        </authorList>
    </citation>
    <scope>NUCLEOTIDE SEQUENCE [LARGE SCALE GENOMIC DNA]</scope>
    <source>
        <strain evidence="2">JA-Hopewell-2020-01-JO</strain>
        <tissue evidence="2">Whole body</tissue>
    </source>
</reference>
<dbReference type="EMBL" id="JBDJPC010000013">
    <property type="protein sequence ID" value="KAL1488690.1"/>
    <property type="molecule type" value="Genomic_DNA"/>
</dbReference>
<comment type="caution">
    <text evidence="2">The sequence shown here is derived from an EMBL/GenBank/DDBJ whole genome shotgun (WGS) entry which is preliminary data.</text>
</comment>
<evidence type="ECO:0000313" key="2">
    <source>
        <dbReference type="EMBL" id="KAL1488690.1"/>
    </source>
</evidence>
<dbReference type="InterPro" id="IPR044822">
    <property type="entry name" value="Myb_DNA-bind_4"/>
</dbReference>
<keyword evidence="3" id="KW-1185">Reference proteome</keyword>
<dbReference type="SMART" id="SM00595">
    <property type="entry name" value="MADF"/>
    <property type="match status" value="1"/>
</dbReference>